<proteinExistence type="predicted"/>
<evidence type="ECO:0000313" key="1">
    <source>
        <dbReference type="EMBL" id="CAG8416447.1"/>
    </source>
</evidence>
<evidence type="ECO:0000313" key="2">
    <source>
        <dbReference type="Proteomes" id="UP001152592"/>
    </source>
</evidence>
<dbReference type="AlphaFoldDB" id="A0A9W4NSU6"/>
<name>A0A9W4NSU6_9EURO</name>
<comment type="caution">
    <text evidence="1">The sequence shown here is derived from an EMBL/GenBank/DDBJ whole genome shotgun (WGS) entry which is preliminary data.</text>
</comment>
<dbReference type="EMBL" id="CAJVPD010000272">
    <property type="protein sequence ID" value="CAG8416447.1"/>
    <property type="molecule type" value="Genomic_DNA"/>
</dbReference>
<dbReference type="Proteomes" id="UP001152592">
    <property type="component" value="Unassembled WGS sequence"/>
</dbReference>
<dbReference type="OrthoDB" id="10039103at2759"/>
<dbReference type="InterPro" id="IPR036188">
    <property type="entry name" value="FAD/NAD-bd_sf"/>
</dbReference>
<accession>A0A9W4NSU6</accession>
<gene>
    <name evidence="1" type="ORF">PSALAMII_LOCUS9248</name>
</gene>
<dbReference type="Gene3D" id="3.50.50.60">
    <property type="entry name" value="FAD/NAD(P)-binding domain"/>
    <property type="match status" value="1"/>
</dbReference>
<reference evidence="1" key="1">
    <citation type="submission" date="2021-07" db="EMBL/GenBank/DDBJ databases">
        <authorList>
            <person name="Branca A.L. A."/>
        </authorList>
    </citation>
    <scope>NUCLEOTIDE SEQUENCE</scope>
</reference>
<organism evidence="1 2">
    <name type="scientific">Penicillium salamii</name>
    <dbReference type="NCBI Taxonomy" id="1612424"/>
    <lineage>
        <taxon>Eukaryota</taxon>
        <taxon>Fungi</taxon>
        <taxon>Dikarya</taxon>
        <taxon>Ascomycota</taxon>
        <taxon>Pezizomycotina</taxon>
        <taxon>Eurotiomycetes</taxon>
        <taxon>Eurotiomycetidae</taxon>
        <taxon>Eurotiales</taxon>
        <taxon>Aspergillaceae</taxon>
        <taxon>Penicillium</taxon>
    </lineage>
</organism>
<protein>
    <submittedName>
        <fullName evidence="1">Uncharacterized protein</fullName>
    </submittedName>
</protein>
<sequence>MGHYEFNTFDHNAIVGAHDTIKNLYFCVGFFGYRSQQASAYGRVVVELIVYGAFKTLDLSVLSYLRIPGNRPLTEQAVI</sequence>